<protein>
    <submittedName>
        <fullName evidence="2">Uncharacterized protein</fullName>
    </submittedName>
</protein>
<evidence type="ECO:0000256" key="1">
    <source>
        <dbReference type="SAM" id="Phobius"/>
    </source>
</evidence>
<reference evidence="2 3" key="1">
    <citation type="journal article" date="2016" name="Nat. Commun.">
        <title>Thousands of microbial genomes shed light on interconnected biogeochemical processes in an aquifer system.</title>
        <authorList>
            <person name="Anantharaman K."/>
            <person name="Brown C.T."/>
            <person name="Hug L.A."/>
            <person name="Sharon I."/>
            <person name="Castelle C.J."/>
            <person name="Probst A.J."/>
            <person name="Thomas B.C."/>
            <person name="Singh A."/>
            <person name="Wilkins M.J."/>
            <person name="Karaoz U."/>
            <person name="Brodie E.L."/>
            <person name="Williams K.H."/>
            <person name="Hubbard S.S."/>
            <person name="Banfield J.F."/>
        </authorList>
    </citation>
    <scope>NUCLEOTIDE SEQUENCE [LARGE SCALE GENOMIC DNA]</scope>
</reference>
<sequence length="101" mass="11224">MDTDEIAKKAIKIILVTAGISLVFLIISPFFISPEEGSTLETLMLIPIIPIIMAAVILVVLARSDMFSRGDPFLPPYLRVIGLILFGLWILSFFVDNPFRS</sequence>
<dbReference type="Proteomes" id="UP000176997">
    <property type="component" value="Unassembled WGS sequence"/>
</dbReference>
<name>A0A1G2S408_9BACT</name>
<gene>
    <name evidence="2" type="ORF">A2675_04070</name>
</gene>
<accession>A0A1G2S408</accession>
<dbReference type="EMBL" id="MHUS01000043">
    <property type="protein sequence ID" value="OHA79757.1"/>
    <property type="molecule type" value="Genomic_DNA"/>
</dbReference>
<organism evidence="2 3">
    <name type="scientific">Candidatus Yonathbacteria bacterium RIFCSPHIGHO2_01_FULL_51_10</name>
    <dbReference type="NCBI Taxonomy" id="1802723"/>
    <lineage>
        <taxon>Bacteria</taxon>
        <taxon>Candidatus Yonathiibacteriota</taxon>
    </lineage>
</organism>
<evidence type="ECO:0000313" key="3">
    <source>
        <dbReference type="Proteomes" id="UP000176997"/>
    </source>
</evidence>
<feature type="transmembrane region" description="Helical" evidence="1">
    <location>
        <begin position="76"/>
        <end position="95"/>
    </location>
</feature>
<keyword evidence="1" id="KW-1133">Transmembrane helix</keyword>
<dbReference type="STRING" id="1802723.A2675_04070"/>
<proteinExistence type="predicted"/>
<keyword evidence="1" id="KW-0472">Membrane</keyword>
<feature type="transmembrane region" description="Helical" evidence="1">
    <location>
        <begin position="44"/>
        <end position="64"/>
    </location>
</feature>
<feature type="transmembrane region" description="Helical" evidence="1">
    <location>
        <begin position="12"/>
        <end position="32"/>
    </location>
</feature>
<evidence type="ECO:0000313" key="2">
    <source>
        <dbReference type="EMBL" id="OHA79757.1"/>
    </source>
</evidence>
<comment type="caution">
    <text evidence="2">The sequence shown here is derived from an EMBL/GenBank/DDBJ whole genome shotgun (WGS) entry which is preliminary data.</text>
</comment>
<dbReference type="AlphaFoldDB" id="A0A1G2S408"/>
<keyword evidence="1" id="KW-0812">Transmembrane</keyword>